<evidence type="ECO:0008006" key="2">
    <source>
        <dbReference type="Google" id="ProtNLM"/>
    </source>
</evidence>
<dbReference type="EMBL" id="BART01034109">
    <property type="protein sequence ID" value="GAH14603.1"/>
    <property type="molecule type" value="Genomic_DNA"/>
</dbReference>
<sequence>MIMDKFGKKVSKYPKATIVTIVVITLIAMGSMQIFGIEQEFSEESFMPEMEIAKASDEISEKYITTSSVSILVKSKDNDVLTSNNLVEMLQIEKAIIDDSVIIPTLDTPEMPSVNVNSVADIVAQMALLQQNIAI</sequence>
<accession>X1F1C4</accession>
<dbReference type="AlphaFoldDB" id="X1F1C4"/>
<evidence type="ECO:0000313" key="1">
    <source>
        <dbReference type="EMBL" id="GAH14603.1"/>
    </source>
</evidence>
<organism evidence="1">
    <name type="scientific">marine sediment metagenome</name>
    <dbReference type="NCBI Taxonomy" id="412755"/>
    <lineage>
        <taxon>unclassified sequences</taxon>
        <taxon>metagenomes</taxon>
        <taxon>ecological metagenomes</taxon>
    </lineage>
</organism>
<protein>
    <recommendedName>
        <fullName evidence="2">Membrane transport protein MMPL domain-containing protein</fullName>
    </recommendedName>
</protein>
<name>X1F1C4_9ZZZZ</name>
<gene>
    <name evidence="1" type="ORF">S01H4_58401</name>
</gene>
<proteinExistence type="predicted"/>
<feature type="non-terminal residue" evidence="1">
    <location>
        <position position="135"/>
    </location>
</feature>
<reference evidence="1" key="1">
    <citation type="journal article" date="2014" name="Front. Microbiol.">
        <title>High frequency of phylogenetically diverse reductive dehalogenase-homologous genes in deep subseafloor sedimentary metagenomes.</title>
        <authorList>
            <person name="Kawai M."/>
            <person name="Futagami T."/>
            <person name="Toyoda A."/>
            <person name="Takaki Y."/>
            <person name="Nishi S."/>
            <person name="Hori S."/>
            <person name="Arai W."/>
            <person name="Tsubouchi T."/>
            <person name="Morono Y."/>
            <person name="Uchiyama I."/>
            <person name="Ito T."/>
            <person name="Fujiyama A."/>
            <person name="Inagaki F."/>
            <person name="Takami H."/>
        </authorList>
    </citation>
    <scope>NUCLEOTIDE SEQUENCE</scope>
    <source>
        <strain evidence="1">Expedition CK06-06</strain>
    </source>
</reference>
<comment type="caution">
    <text evidence="1">The sequence shown here is derived from an EMBL/GenBank/DDBJ whole genome shotgun (WGS) entry which is preliminary data.</text>
</comment>